<accession>A0A3N2C4T9</accession>
<dbReference type="AlphaFoldDB" id="A0A3N2C4T9"/>
<dbReference type="GO" id="GO:0030246">
    <property type="term" value="F:carbohydrate binding"/>
    <property type="evidence" value="ECO:0007669"/>
    <property type="project" value="InterPro"/>
</dbReference>
<protein>
    <submittedName>
        <fullName evidence="1">Uncharacterized protein DUF4432</fullName>
    </submittedName>
</protein>
<sequence length="351" mass="37602">MTTTPPEQTPDDQVDRDAVWGARRRRFVEARSGAVERAWAPRAVRVDDGPSTGRRQVELRHLGGLEVTVEADQFLDLGEASWNGEVVSFVAPTTAPQAESWARRWQGGLLTTCGLTAVGVAAEADGGMHGRAHRIPAAVTRREGRWTAAGRYELLVDGLLREGAVFQQNLTVTRSIRAEVGVARIRLHDVVRNEGFVAEPVRLLYHVNLGWPLLHGGAVAAAATVVPGGAGSERPDDGGWRRVIGEPEPAADEQVDALDAVAGPDGWSIATLSGEAGTVTVRFRPEQLPFLTVWRSTAAGSYALGIEPGTCWPSHASGPDRGKAGRMVEPGESFEVDLEIVFEPAADDFGD</sequence>
<proteinExistence type="predicted"/>
<dbReference type="EMBL" id="RKHL01000001">
    <property type="protein sequence ID" value="ROR82537.1"/>
    <property type="molecule type" value="Genomic_DNA"/>
</dbReference>
<evidence type="ECO:0000313" key="2">
    <source>
        <dbReference type="Proteomes" id="UP000266915"/>
    </source>
</evidence>
<dbReference type="Pfam" id="PF14486">
    <property type="entry name" value="DUF4432"/>
    <property type="match status" value="1"/>
</dbReference>
<organism evidence="1 2">
    <name type="scientific">Plantibacter flavus</name>
    <dbReference type="NCBI Taxonomy" id="150123"/>
    <lineage>
        <taxon>Bacteria</taxon>
        <taxon>Bacillati</taxon>
        <taxon>Actinomycetota</taxon>
        <taxon>Actinomycetes</taxon>
        <taxon>Micrococcales</taxon>
        <taxon>Microbacteriaceae</taxon>
        <taxon>Plantibacter</taxon>
    </lineage>
</organism>
<name>A0A3N2C4T9_9MICO</name>
<keyword evidence="2" id="KW-1185">Reference proteome</keyword>
<dbReference type="InterPro" id="IPR027839">
    <property type="entry name" value="DUF4432"/>
</dbReference>
<dbReference type="InterPro" id="IPR014718">
    <property type="entry name" value="GH-type_carb-bd"/>
</dbReference>
<dbReference type="Proteomes" id="UP000266915">
    <property type="component" value="Unassembled WGS sequence"/>
</dbReference>
<comment type="caution">
    <text evidence="1">The sequence shown here is derived from an EMBL/GenBank/DDBJ whole genome shotgun (WGS) entry which is preliminary data.</text>
</comment>
<evidence type="ECO:0000313" key="1">
    <source>
        <dbReference type="EMBL" id="ROR82537.1"/>
    </source>
</evidence>
<gene>
    <name evidence="1" type="ORF">EDD42_2628</name>
</gene>
<dbReference type="Gene3D" id="2.70.98.10">
    <property type="match status" value="1"/>
</dbReference>
<dbReference type="RefSeq" id="WP_085512275.1">
    <property type="nucleotide sequence ID" value="NZ_FXAP01000004.1"/>
</dbReference>
<reference evidence="1 2" key="1">
    <citation type="submission" date="2018-11" db="EMBL/GenBank/DDBJ databases">
        <title>Sequencing the genomes of 1000 actinobacteria strains.</title>
        <authorList>
            <person name="Klenk H.-P."/>
        </authorList>
    </citation>
    <scope>NUCLEOTIDE SEQUENCE [LARGE SCALE GENOMIC DNA]</scope>
    <source>
        <strain evidence="1 2">DSM 14012</strain>
    </source>
</reference>